<reference evidence="3 4" key="1">
    <citation type="journal article" date="2024" name="Plant J.">
        <title>Genome sequences and population genomics reveal climatic adaptation and genomic divergence between two closely related sweetgum species.</title>
        <authorList>
            <person name="Xu W.Q."/>
            <person name="Ren C.Q."/>
            <person name="Zhang X.Y."/>
            <person name="Comes H.P."/>
            <person name="Liu X.H."/>
            <person name="Li Y.G."/>
            <person name="Kettle C.J."/>
            <person name="Jalonen R."/>
            <person name="Gaisberger H."/>
            <person name="Ma Y.Z."/>
            <person name="Qiu Y.X."/>
        </authorList>
    </citation>
    <scope>NUCLEOTIDE SEQUENCE [LARGE SCALE GENOMIC DNA]</scope>
    <source>
        <strain evidence="3">Hangzhou</strain>
    </source>
</reference>
<keyword evidence="1" id="KW-0175">Coiled coil</keyword>
<sequence length="317" mass="34543">MPTRGTVIGFALPWLNIMAYQLELKERQGEGQVGIHRPPEGTVHRKKSAVTYISAGSETKSQTPQLNRSKEPLYKDPLASSKLEMIKNIRAQRAAAETKKTEAIERAKLLIAEAEKAAKALEVAATRSPFARASLLETRKLIAEAIQSIESIDIGPITSQENGTYPSFASTGLINRVEKEIDADNEGLNGADQSEVNGSQALASSSNDDFDFVKYTLQNLLNDEEELLPTSSDEYGLPPLDLDNLIKQLGQVELNGNGQVEINGNGQVELNGNTKHDKSLPANGAKFQSMREEAPSNSTTVTKKWVRGRLIEVAEGD</sequence>
<protein>
    <submittedName>
        <fullName evidence="3">Uncharacterized protein</fullName>
    </submittedName>
</protein>
<dbReference type="AlphaFoldDB" id="A0AAP0S2W3"/>
<dbReference type="EMBL" id="JBBPBK010000002">
    <property type="protein sequence ID" value="KAK9290181.1"/>
    <property type="molecule type" value="Genomic_DNA"/>
</dbReference>
<comment type="caution">
    <text evidence="3">The sequence shown here is derived from an EMBL/GenBank/DDBJ whole genome shotgun (WGS) entry which is preliminary data.</text>
</comment>
<proteinExistence type="predicted"/>
<name>A0AAP0S2W3_LIQFO</name>
<feature type="coiled-coil region" evidence="1">
    <location>
        <begin position="86"/>
        <end position="124"/>
    </location>
</feature>
<feature type="region of interest" description="Disordered" evidence="2">
    <location>
        <begin position="272"/>
        <end position="301"/>
    </location>
</feature>
<dbReference type="PANTHER" id="PTHR34199">
    <property type="entry name" value="NUMOD3 MOTIF FAMILY PROTEIN, EXPRESSED"/>
    <property type="match status" value="1"/>
</dbReference>
<evidence type="ECO:0000256" key="2">
    <source>
        <dbReference type="SAM" id="MobiDB-lite"/>
    </source>
</evidence>
<gene>
    <name evidence="3" type="ORF">L1049_008347</name>
</gene>
<dbReference type="PANTHER" id="PTHR34199:SF2">
    <property type="entry name" value="NUMOD3 MOTIF FAMILY PROTEIN, EXPRESSED"/>
    <property type="match status" value="1"/>
</dbReference>
<evidence type="ECO:0000313" key="3">
    <source>
        <dbReference type="EMBL" id="KAK9290181.1"/>
    </source>
</evidence>
<keyword evidence="4" id="KW-1185">Reference proteome</keyword>
<organism evidence="3 4">
    <name type="scientific">Liquidambar formosana</name>
    <name type="common">Formosan gum</name>
    <dbReference type="NCBI Taxonomy" id="63359"/>
    <lineage>
        <taxon>Eukaryota</taxon>
        <taxon>Viridiplantae</taxon>
        <taxon>Streptophyta</taxon>
        <taxon>Embryophyta</taxon>
        <taxon>Tracheophyta</taxon>
        <taxon>Spermatophyta</taxon>
        <taxon>Magnoliopsida</taxon>
        <taxon>eudicotyledons</taxon>
        <taxon>Gunneridae</taxon>
        <taxon>Pentapetalae</taxon>
        <taxon>Saxifragales</taxon>
        <taxon>Altingiaceae</taxon>
        <taxon>Liquidambar</taxon>
    </lineage>
</organism>
<dbReference type="Proteomes" id="UP001415857">
    <property type="component" value="Unassembled WGS sequence"/>
</dbReference>
<accession>A0AAP0S2W3</accession>
<evidence type="ECO:0000313" key="4">
    <source>
        <dbReference type="Proteomes" id="UP001415857"/>
    </source>
</evidence>
<evidence type="ECO:0000256" key="1">
    <source>
        <dbReference type="SAM" id="Coils"/>
    </source>
</evidence>